<evidence type="ECO:0000256" key="1">
    <source>
        <dbReference type="ARBA" id="ARBA00022729"/>
    </source>
</evidence>
<sequence length="242" mass="27297">MFDPLFLGLHRSYQIIISNPILRTGVWNKVIYSKLLSKFCPLIKLSIYLSMKIILKSTVLILTFLVFSQMVYAQSGSGLGIKGGLNYNSNGKYFKDAETIWGNPMNNLGYHLGFFGKVNAGPIFLRPELNYTRLQSEINNSILKTQRLDAPVLVGINLLGSLLNVFAGPSFHYHIEDQLMANDYDKFNAGYQFGIGLNLGRAGLDLRYERVLNGQTVNIDNVFTGQGDFRFQQLMLGLSFRF</sequence>
<dbReference type="Proteomes" id="UP000004478">
    <property type="component" value="Unassembled WGS sequence"/>
</dbReference>
<evidence type="ECO:0000313" key="4">
    <source>
        <dbReference type="Proteomes" id="UP000004478"/>
    </source>
</evidence>
<gene>
    <name evidence="3" type="ORF">B879_03644</name>
</gene>
<keyword evidence="1" id="KW-0732">Signal</keyword>
<protein>
    <recommendedName>
        <fullName evidence="2">Outer membrane protein beta-barrel domain-containing protein</fullName>
    </recommendedName>
</protein>
<dbReference type="Pfam" id="PF13505">
    <property type="entry name" value="OMP_b-brl"/>
    <property type="match status" value="1"/>
</dbReference>
<dbReference type="AlphaFoldDB" id="K1L6P9"/>
<comment type="caution">
    <text evidence="3">The sequence shown here is derived from an EMBL/GenBank/DDBJ whole genome shotgun (WGS) entry which is preliminary data.</text>
</comment>
<dbReference type="InterPro" id="IPR011250">
    <property type="entry name" value="OMP/PagP_B-barrel"/>
</dbReference>
<proteinExistence type="predicted"/>
<keyword evidence="4" id="KW-1185">Reference proteome</keyword>
<dbReference type="PATRIC" id="fig|1225176.3.peg.3869"/>
<dbReference type="InterPro" id="IPR027385">
    <property type="entry name" value="Beta-barrel_OMP"/>
</dbReference>
<evidence type="ECO:0000259" key="2">
    <source>
        <dbReference type="Pfam" id="PF13505"/>
    </source>
</evidence>
<accession>K1L6P9</accession>
<evidence type="ECO:0000313" key="3">
    <source>
        <dbReference type="EMBL" id="EKB47742.1"/>
    </source>
</evidence>
<reference evidence="3 4" key="1">
    <citation type="journal article" date="2012" name="J. Bacteriol.">
        <title>Draft Genome Sequence of Cecembia lonarensis Strain LW9T, Isolated from Lonar Lake, a Haloalkaline Lake in India.</title>
        <authorList>
            <person name="Shivaji S."/>
            <person name="Ara S."/>
            <person name="Singh A."/>
            <person name="Pinnaka A.K."/>
        </authorList>
    </citation>
    <scope>NUCLEOTIDE SEQUENCE [LARGE SCALE GENOMIC DNA]</scope>
    <source>
        <strain evidence="3 4">LW9</strain>
    </source>
</reference>
<dbReference type="SUPFAM" id="SSF56925">
    <property type="entry name" value="OMPA-like"/>
    <property type="match status" value="1"/>
</dbReference>
<organism evidence="3 4">
    <name type="scientific">Cecembia lonarensis (strain CCUG 58316 / KCTC 22772 / LW9)</name>
    <dbReference type="NCBI Taxonomy" id="1225176"/>
    <lineage>
        <taxon>Bacteria</taxon>
        <taxon>Pseudomonadati</taxon>
        <taxon>Bacteroidota</taxon>
        <taxon>Cytophagia</taxon>
        <taxon>Cytophagales</taxon>
        <taxon>Cyclobacteriaceae</taxon>
        <taxon>Cecembia</taxon>
    </lineage>
</organism>
<name>K1L6P9_CECL9</name>
<dbReference type="EMBL" id="AMGM01000095">
    <property type="protein sequence ID" value="EKB47742.1"/>
    <property type="molecule type" value="Genomic_DNA"/>
</dbReference>
<feature type="domain" description="Outer membrane protein beta-barrel" evidence="2">
    <location>
        <begin position="60"/>
        <end position="242"/>
    </location>
</feature>